<evidence type="ECO:0000313" key="8">
    <source>
        <dbReference type="Proteomes" id="UP000584824"/>
    </source>
</evidence>
<evidence type="ECO:0000259" key="6">
    <source>
        <dbReference type="Pfam" id="PF07298"/>
    </source>
</evidence>
<dbReference type="InterPro" id="IPR009915">
    <property type="entry name" value="NnrU_dom"/>
</dbReference>
<keyword evidence="2 5" id="KW-0812">Transmembrane</keyword>
<proteinExistence type="predicted"/>
<comment type="caution">
    <text evidence="7">The sequence shown here is derived from an EMBL/GenBank/DDBJ whole genome shotgun (WGS) entry which is preliminary data.</text>
</comment>
<feature type="transmembrane region" description="Helical" evidence="5">
    <location>
        <begin position="165"/>
        <end position="187"/>
    </location>
</feature>
<organism evidence="7 8">
    <name type="scientific">Allorhizobium borbori</name>
    <dbReference type="NCBI Taxonomy" id="485907"/>
    <lineage>
        <taxon>Bacteria</taxon>
        <taxon>Pseudomonadati</taxon>
        <taxon>Pseudomonadota</taxon>
        <taxon>Alphaproteobacteria</taxon>
        <taxon>Hyphomicrobiales</taxon>
        <taxon>Rhizobiaceae</taxon>
        <taxon>Rhizobium/Agrobacterium group</taxon>
        <taxon>Allorhizobium</taxon>
    </lineage>
</organism>
<dbReference type="AlphaFoldDB" id="A0A7W6NZZ0"/>
<dbReference type="EMBL" id="JACIDU010000002">
    <property type="protein sequence ID" value="MBB4101888.1"/>
    <property type="molecule type" value="Genomic_DNA"/>
</dbReference>
<evidence type="ECO:0000256" key="5">
    <source>
        <dbReference type="SAM" id="Phobius"/>
    </source>
</evidence>
<gene>
    <name evidence="7" type="ORF">GGQ66_000416</name>
</gene>
<feature type="transmembrane region" description="Helical" evidence="5">
    <location>
        <begin position="38"/>
        <end position="56"/>
    </location>
</feature>
<accession>A0A7W6NZZ0</accession>
<name>A0A7W6NZZ0_9HYPH</name>
<dbReference type="RefSeq" id="WP_183788909.1">
    <property type="nucleotide sequence ID" value="NZ_JACIDU010000002.1"/>
</dbReference>
<dbReference type="Proteomes" id="UP000584824">
    <property type="component" value="Unassembled WGS sequence"/>
</dbReference>
<keyword evidence="4 5" id="KW-0472">Membrane</keyword>
<dbReference type="GO" id="GO:0016020">
    <property type="term" value="C:membrane"/>
    <property type="evidence" value="ECO:0007669"/>
    <property type="project" value="UniProtKB-SubCell"/>
</dbReference>
<feature type="domain" description="NnrU" evidence="6">
    <location>
        <begin position="4"/>
        <end position="191"/>
    </location>
</feature>
<reference evidence="7 8" key="1">
    <citation type="submission" date="2020-08" db="EMBL/GenBank/DDBJ databases">
        <title>Genomic Encyclopedia of Type Strains, Phase IV (KMG-IV): sequencing the most valuable type-strain genomes for metagenomic binning, comparative biology and taxonomic classification.</title>
        <authorList>
            <person name="Goeker M."/>
        </authorList>
    </citation>
    <scope>NUCLEOTIDE SEQUENCE [LARGE SCALE GENOMIC DNA]</scope>
    <source>
        <strain evidence="7 8">DSM 26385</strain>
    </source>
</reference>
<evidence type="ECO:0000256" key="1">
    <source>
        <dbReference type="ARBA" id="ARBA00004141"/>
    </source>
</evidence>
<keyword evidence="8" id="KW-1185">Reference proteome</keyword>
<comment type="subcellular location">
    <subcellularLocation>
        <location evidence="1">Membrane</location>
        <topology evidence="1">Multi-pass membrane protein</topology>
    </subcellularLocation>
</comment>
<evidence type="ECO:0000256" key="3">
    <source>
        <dbReference type="ARBA" id="ARBA00022989"/>
    </source>
</evidence>
<keyword evidence="3 5" id="KW-1133">Transmembrane helix</keyword>
<protein>
    <submittedName>
        <fullName evidence="7">Putative membrane protein</fullName>
    </submittedName>
</protein>
<dbReference type="Pfam" id="PF07298">
    <property type="entry name" value="NnrU"/>
    <property type="match status" value="1"/>
</dbReference>
<feature type="transmembrane region" description="Helical" evidence="5">
    <location>
        <begin position="76"/>
        <end position="98"/>
    </location>
</feature>
<feature type="transmembrane region" description="Helical" evidence="5">
    <location>
        <begin position="118"/>
        <end position="144"/>
    </location>
</feature>
<evidence type="ECO:0000313" key="7">
    <source>
        <dbReference type="EMBL" id="MBB4101888.1"/>
    </source>
</evidence>
<evidence type="ECO:0000256" key="4">
    <source>
        <dbReference type="ARBA" id="ARBA00023136"/>
    </source>
</evidence>
<sequence length="194" mass="21173">MTLLVIGLALFIGFHSIRIVSPAGRLALIERFGDKGWRVIHSVVSLVALVLLVYGFGEARSETPVLWYPPIFTRHIALLLMIPAMICLVASALPAGTIKTKTKFPLVLAVKIWALAHLIANGELSSILLFATFLAWGVVLRIALKRAVARGEVTYPVFVSARYDVISIIVGLALWAAMILGLHEWLIGVPPLVF</sequence>
<evidence type="ECO:0000256" key="2">
    <source>
        <dbReference type="ARBA" id="ARBA00022692"/>
    </source>
</evidence>